<feature type="domain" description="Aminoglycoside phosphotransferase" evidence="11">
    <location>
        <begin position="171"/>
        <end position="427"/>
    </location>
</feature>
<dbReference type="NCBIfam" id="TIGR00150">
    <property type="entry name" value="T6A_YjeE"/>
    <property type="match status" value="1"/>
</dbReference>
<keyword evidence="5" id="KW-0819">tRNA processing</keyword>
<dbReference type="GO" id="GO:0005524">
    <property type="term" value="F:ATP binding"/>
    <property type="evidence" value="ECO:0007669"/>
    <property type="project" value="UniProtKB-KW"/>
</dbReference>
<keyword evidence="13" id="KW-1185">Reference proteome</keyword>
<dbReference type="GO" id="GO:0005737">
    <property type="term" value="C:cytoplasm"/>
    <property type="evidence" value="ECO:0007669"/>
    <property type="project" value="UniProtKB-SubCell"/>
</dbReference>
<organism evidence="12 13">
    <name type="scientific">Hyphomicrobium album</name>
    <dbReference type="NCBI Taxonomy" id="2665159"/>
    <lineage>
        <taxon>Bacteria</taxon>
        <taxon>Pseudomonadati</taxon>
        <taxon>Pseudomonadota</taxon>
        <taxon>Alphaproteobacteria</taxon>
        <taxon>Hyphomicrobiales</taxon>
        <taxon>Hyphomicrobiaceae</taxon>
        <taxon>Hyphomicrobium</taxon>
    </lineage>
</organism>
<dbReference type="InterPro" id="IPR011009">
    <property type="entry name" value="Kinase-like_dom_sf"/>
</dbReference>
<evidence type="ECO:0000256" key="4">
    <source>
        <dbReference type="ARBA" id="ARBA00022490"/>
    </source>
</evidence>
<reference evidence="12 13" key="1">
    <citation type="submission" date="2019-11" db="EMBL/GenBank/DDBJ databases">
        <title>Identification of a novel strain.</title>
        <authorList>
            <person name="Xu Q."/>
            <person name="Wang G."/>
        </authorList>
    </citation>
    <scope>NUCLEOTIDE SEQUENCE [LARGE SCALE GENOMIC DNA]</scope>
    <source>
        <strain evidence="13">xq</strain>
    </source>
</reference>
<dbReference type="Gene3D" id="3.40.50.300">
    <property type="entry name" value="P-loop containing nucleotide triphosphate hydrolases"/>
    <property type="match status" value="1"/>
</dbReference>
<sequence length="509" mass="56147">MPASHVIENVSEPQLLRLGEQIAFIARRGDLFALSGELGAGKTTLARAIIHALIGAEREEIPSPTFTLVQTYATPRMPVAHFDLYRLSTPTELEELGLDPALKSGIAIVEWPEHANELLPADRLDIRIDDNGSAESRRVTLTGHGDWASRLNRFVAMRDLVGGDDGCELRYLQGDASVRRYGRLVRRAQPGAILMDWPRQPDGPAIRNGLPYSRLAHLAEDVRPFVAVAQALDTAGLTVPHIHAQDLDNGFLLLDDLGDRVFGREVETGATDQATLWRTATEALVALQEAPAPYTLPVAGGGEHRVSAYDAGAMSIETELLVDWYWPAVRGATVPTAERDEFVGLWSDVFTELAKAPPGWVLRDYHSPNLLWLPDRQGIARVGVIDFQDAMRGPAAYDLVSLLQDARLDVPPELEAQLFDHYCSGVAARGGFDRDAFAFAYAALGAQRNTKIVGIFARLAKRDGKPGYLHHIPRLWRYLDRDLAHPKLAPLKRWYERHFPAGARAVPTA</sequence>
<evidence type="ECO:0000259" key="11">
    <source>
        <dbReference type="Pfam" id="PF01636"/>
    </source>
</evidence>
<keyword evidence="6" id="KW-0479">Metal-binding</keyword>
<dbReference type="GO" id="GO:0046872">
    <property type="term" value="F:metal ion binding"/>
    <property type="evidence" value="ECO:0007669"/>
    <property type="project" value="UniProtKB-KW"/>
</dbReference>
<gene>
    <name evidence="12" type="primary">tsaE</name>
    <name evidence="12" type="ORF">GIW81_14190</name>
</gene>
<evidence type="ECO:0000313" key="12">
    <source>
        <dbReference type="EMBL" id="MTD95485.1"/>
    </source>
</evidence>
<evidence type="ECO:0000313" key="13">
    <source>
        <dbReference type="Proteomes" id="UP000440694"/>
    </source>
</evidence>
<evidence type="ECO:0000256" key="5">
    <source>
        <dbReference type="ARBA" id="ARBA00022694"/>
    </source>
</evidence>
<proteinExistence type="inferred from homology"/>
<dbReference type="InterPro" id="IPR003442">
    <property type="entry name" value="T6A_TsaE"/>
</dbReference>
<dbReference type="PANTHER" id="PTHR33540:SF2">
    <property type="entry name" value="TRNA THREONYLCARBAMOYLADENOSINE BIOSYNTHESIS PROTEIN TSAE"/>
    <property type="match status" value="1"/>
</dbReference>
<dbReference type="InterPro" id="IPR002575">
    <property type="entry name" value="Aminoglycoside_PTrfase"/>
</dbReference>
<keyword evidence="8" id="KW-0067">ATP-binding</keyword>
<keyword evidence="4" id="KW-0963">Cytoplasm</keyword>
<comment type="caution">
    <text evidence="12">The sequence shown here is derived from an EMBL/GenBank/DDBJ whole genome shotgun (WGS) entry which is preliminary data.</text>
</comment>
<name>A0A6I3KIC9_9HYPH</name>
<comment type="similarity">
    <text evidence="2">Belongs to the TsaE family.</text>
</comment>
<evidence type="ECO:0000256" key="2">
    <source>
        <dbReference type="ARBA" id="ARBA00007599"/>
    </source>
</evidence>
<dbReference type="PANTHER" id="PTHR33540">
    <property type="entry name" value="TRNA THREONYLCARBAMOYLADENOSINE BIOSYNTHESIS PROTEIN TSAE"/>
    <property type="match status" value="1"/>
</dbReference>
<dbReference type="GO" id="GO:0016740">
    <property type="term" value="F:transferase activity"/>
    <property type="evidence" value="ECO:0007669"/>
    <property type="project" value="UniProtKB-KW"/>
</dbReference>
<dbReference type="Proteomes" id="UP000440694">
    <property type="component" value="Unassembled WGS sequence"/>
</dbReference>
<dbReference type="Gene3D" id="3.90.1200.10">
    <property type="match status" value="1"/>
</dbReference>
<dbReference type="GO" id="GO:0002949">
    <property type="term" value="P:tRNA threonylcarbamoyladenosine modification"/>
    <property type="evidence" value="ECO:0007669"/>
    <property type="project" value="InterPro"/>
</dbReference>
<dbReference type="SUPFAM" id="SSF56112">
    <property type="entry name" value="Protein kinase-like (PK-like)"/>
    <property type="match status" value="1"/>
</dbReference>
<evidence type="ECO:0000256" key="8">
    <source>
        <dbReference type="ARBA" id="ARBA00022840"/>
    </source>
</evidence>
<evidence type="ECO:0000256" key="7">
    <source>
        <dbReference type="ARBA" id="ARBA00022741"/>
    </source>
</evidence>
<accession>A0A6I3KIC9</accession>
<dbReference type="RefSeq" id="WP_154740026.1">
    <property type="nucleotide sequence ID" value="NZ_WMBQ01000002.1"/>
</dbReference>
<evidence type="ECO:0000256" key="3">
    <source>
        <dbReference type="ARBA" id="ARBA00019010"/>
    </source>
</evidence>
<keyword evidence="9" id="KW-0460">Magnesium</keyword>
<dbReference type="AlphaFoldDB" id="A0A6I3KIC9"/>
<evidence type="ECO:0000256" key="1">
    <source>
        <dbReference type="ARBA" id="ARBA00004496"/>
    </source>
</evidence>
<comment type="subcellular location">
    <subcellularLocation>
        <location evidence="1">Cytoplasm</location>
    </subcellularLocation>
</comment>
<evidence type="ECO:0000256" key="10">
    <source>
        <dbReference type="ARBA" id="ARBA00032441"/>
    </source>
</evidence>
<keyword evidence="12" id="KW-0808">Transferase</keyword>
<dbReference type="Gene3D" id="3.30.200.20">
    <property type="entry name" value="Phosphorylase Kinase, domain 1"/>
    <property type="match status" value="1"/>
</dbReference>
<dbReference type="Pfam" id="PF01636">
    <property type="entry name" value="APH"/>
    <property type="match status" value="1"/>
</dbReference>
<protein>
    <recommendedName>
        <fullName evidence="3">tRNA threonylcarbamoyladenosine biosynthesis protein TsaE</fullName>
    </recommendedName>
    <alternativeName>
        <fullName evidence="10">t(6)A37 threonylcarbamoyladenosine biosynthesis protein TsaE</fullName>
    </alternativeName>
</protein>
<dbReference type="InterPro" id="IPR027417">
    <property type="entry name" value="P-loop_NTPase"/>
</dbReference>
<dbReference type="Pfam" id="PF02367">
    <property type="entry name" value="TsaE"/>
    <property type="match status" value="1"/>
</dbReference>
<evidence type="ECO:0000256" key="9">
    <source>
        <dbReference type="ARBA" id="ARBA00022842"/>
    </source>
</evidence>
<dbReference type="EMBL" id="WMBQ01000002">
    <property type="protein sequence ID" value="MTD95485.1"/>
    <property type="molecule type" value="Genomic_DNA"/>
</dbReference>
<evidence type="ECO:0000256" key="6">
    <source>
        <dbReference type="ARBA" id="ARBA00022723"/>
    </source>
</evidence>
<keyword evidence="7" id="KW-0547">Nucleotide-binding</keyword>
<dbReference type="SUPFAM" id="SSF52540">
    <property type="entry name" value="P-loop containing nucleoside triphosphate hydrolases"/>
    <property type="match status" value="1"/>
</dbReference>